<feature type="compositionally biased region" description="Polar residues" evidence="1">
    <location>
        <begin position="26"/>
        <end position="35"/>
    </location>
</feature>
<dbReference type="Proteomes" id="UP000283383">
    <property type="component" value="Unassembled WGS sequence"/>
</dbReference>
<evidence type="ECO:0000313" key="2">
    <source>
        <dbReference type="EMBL" id="RKF81236.1"/>
    </source>
</evidence>
<dbReference type="EMBL" id="MCBQ01003776">
    <property type="protein sequence ID" value="RKF81236.1"/>
    <property type="molecule type" value="Genomic_DNA"/>
</dbReference>
<comment type="caution">
    <text evidence="2">The sequence shown here is derived from an EMBL/GenBank/DDBJ whole genome shotgun (WGS) entry which is preliminary data.</text>
</comment>
<feature type="compositionally biased region" description="Low complexity" evidence="1">
    <location>
        <begin position="10"/>
        <end position="25"/>
    </location>
</feature>
<gene>
    <name evidence="2" type="ORF">GcM3_037047</name>
</gene>
<name>A0A420J355_9PEZI</name>
<evidence type="ECO:0000313" key="3">
    <source>
        <dbReference type="Proteomes" id="UP000283383"/>
    </source>
</evidence>
<reference evidence="2 3" key="1">
    <citation type="journal article" date="2018" name="BMC Genomics">
        <title>Comparative genome analyses reveal sequence features reflecting distinct modes of host-adaptation between dicot and monocot powdery mildew.</title>
        <authorList>
            <person name="Wu Y."/>
            <person name="Ma X."/>
            <person name="Pan Z."/>
            <person name="Kale S.D."/>
            <person name="Song Y."/>
            <person name="King H."/>
            <person name="Zhang Q."/>
            <person name="Presley C."/>
            <person name="Deng X."/>
            <person name="Wei C.I."/>
            <person name="Xiao S."/>
        </authorList>
    </citation>
    <scope>NUCLEOTIDE SEQUENCE [LARGE SCALE GENOMIC DNA]</scope>
    <source>
        <strain evidence="2">UMSG3</strain>
    </source>
</reference>
<dbReference type="AlphaFoldDB" id="A0A420J355"/>
<feature type="region of interest" description="Disordered" evidence="1">
    <location>
        <begin position="1"/>
        <end position="35"/>
    </location>
</feature>
<evidence type="ECO:0000256" key="1">
    <source>
        <dbReference type="SAM" id="MobiDB-lite"/>
    </source>
</evidence>
<sequence length="235" mass="26853">MAATQTTEPQSQLLTTVTSSTSIQQESGSYNQSQDTMDSLQSKEEITNYVQKCLESYKEMGERDAALWEYVQLEFLDRDVTFWEKCDAKVRMAFRIFLTRNGIYVKPLPQGNGRVATQIATWLNVPEYHVWSLDEINYWRAHGGLRNSQWNPNDNDYDPALQASQGRPSWEKKKNDVNKGKEREEKNNGKGKDYGARLGSNQKLSDFSIKHENPCRNEKKFCAENGSDGGSSNTD</sequence>
<organism evidence="2 3">
    <name type="scientific">Golovinomyces cichoracearum</name>
    <dbReference type="NCBI Taxonomy" id="62708"/>
    <lineage>
        <taxon>Eukaryota</taxon>
        <taxon>Fungi</taxon>
        <taxon>Dikarya</taxon>
        <taxon>Ascomycota</taxon>
        <taxon>Pezizomycotina</taxon>
        <taxon>Leotiomycetes</taxon>
        <taxon>Erysiphales</taxon>
        <taxon>Erysiphaceae</taxon>
        <taxon>Golovinomyces</taxon>
    </lineage>
</organism>
<feature type="compositionally biased region" description="Basic and acidic residues" evidence="1">
    <location>
        <begin position="169"/>
        <end position="195"/>
    </location>
</feature>
<proteinExistence type="predicted"/>
<protein>
    <submittedName>
        <fullName evidence="2">Uncharacterized protein</fullName>
    </submittedName>
</protein>
<accession>A0A420J355</accession>
<feature type="region of interest" description="Disordered" evidence="1">
    <location>
        <begin position="149"/>
        <end position="212"/>
    </location>
</feature>
<keyword evidence="3" id="KW-1185">Reference proteome</keyword>